<dbReference type="VEuPathDB" id="MicrosporidiaDB:ECANGB1_695"/>
<evidence type="ECO:0000313" key="2">
    <source>
        <dbReference type="Proteomes" id="UP000192639"/>
    </source>
</evidence>
<gene>
    <name evidence="1" type="ORF">ECANGB1_695</name>
</gene>
<evidence type="ECO:0000313" key="1">
    <source>
        <dbReference type="EMBL" id="ORD94450.1"/>
    </source>
</evidence>
<sequence length="288" mass="33658">MEKYLEKMEEIKVGNGTGAEIHEFVLAMSEYILKNGTKEGNMRLCEVLLKEKCKNTRKLYYRILGRTLVDLEGVEIDMERALDDFSDSDLMESSLRFIKIGGIKFKNLENQITNQLVLDSTFINDDLLFYMKNNNELITRIMEKTGHEYFYKKSTIALNLECPEFNLDYFVPFLQNSDKLVCMFAYQVCLKYDHIITKARITNLNHFASFAAPFIHIKFNWLHFNSLKNGLRCFDDTFELSHDAFDSLKLQQISTNTRTRSDDLVLCSDFDFLFGNVSPKQITDCEEY</sequence>
<organism evidence="1 2">
    <name type="scientific">Enterospora canceri</name>
    <dbReference type="NCBI Taxonomy" id="1081671"/>
    <lineage>
        <taxon>Eukaryota</taxon>
        <taxon>Fungi</taxon>
        <taxon>Fungi incertae sedis</taxon>
        <taxon>Microsporidia</taxon>
        <taxon>Enterocytozoonidae</taxon>
        <taxon>Enterospora</taxon>
    </lineage>
</organism>
<dbReference type="Proteomes" id="UP000192639">
    <property type="component" value="Unassembled WGS sequence"/>
</dbReference>
<accession>A0A1Y1S7N2</accession>
<protein>
    <submittedName>
        <fullName evidence="1">Uncharacterized protein</fullName>
    </submittedName>
</protein>
<name>A0A1Y1S7N2_9MICR</name>
<proteinExistence type="predicted"/>
<keyword evidence="2" id="KW-1185">Reference proteome</keyword>
<dbReference type="AlphaFoldDB" id="A0A1Y1S7N2"/>
<dbReference type="EMBL" id="LWDP01000020">
    <property type="protein sequence ID" value="ORD94450.1"/>
    <property type="molecule type" value="Genomic_DNA"/>
</dbReference>
<reference evidence="1 2" key="1">
    <citation type="journal article" date="2017" name="Environ. Microbiol.">
        <title>Decay of the glycolytic pathway and adaptation to intranuclear parasitism within Enterocytozoonidae microsporidia.</title>
        <authorList>
            <person name="Wiredu Boakye D."/>
            <person name="Jaroenlak P."/>
            <person name="Prachumwat A."/>
            <person name="Williams T.A."/>
            <person name="Bateman K.S."/>
            <person name="Itsathitphaisarn O."/>
            <person name="Sritunyalucksana K."/>
            <person name="Paszkiewicz K.H."/>
            <person name="Moore K.A."/>
            <person name="Stentiford G.D."/>
            <person name="Williams B.A."/>
        </authorList>
    </citation>
    <scope>NUCLEOTIDE SEQUENCE [LARGE SCALE GENOMIC DNA]</scope>
    <source>
        <strain evidence="1 2">GB1</strain>
    </source>
</reference>
<comment type="caution">
    <text evidence="1">The sequence shown here is derived from an EMBL/GenBank/DDBJ whole genome shotgun (WGS) entry which is preliminary data.</text>
</comment>